<name>A0A2S8FQG7_9BACT</name>
<reference evidence="2 3" key="1">
    <citation type="submission" date="2018-02" db="EMBL/GenBank/DDBJ databases">
        <title>Comparative genomes isolates from brazilian mangrove.</title>
        <authorList>
            <person name="Araujo J.E."/>
            <person name="Taketani R.G."/>
            <person name="Silva M.C.P."/>
            <person name="Loureco M.V."/>
            <person name="Andreote F.D."/>
        </authorList>
    </citation>
    <scope>NUCLEOTIDE SEQUENCE [LARGE SCALE GENOMIC DNA]</scope>
    <source>
        <strain evidence="2 3">Hex-1 MGV</strain>
    </source>
</reference>
<gene>
    <name evidence="2" type="ORF">C5Y83_12965</name>
</gene>
<dbReference type="EMBL" id="PUHY01000010">
    <property type="protein sequence ID" value="PQO34426.1"/>
    <property type="molecule type" value="Genomic_DNA"/>
</dbReference>
<proteinExistence type="predicted"/>
<evidence type="ECO:0008006" key="4">
    <source>
        <dbReference type="Google" id="ProtNLM"/>
    </source>
</evidence>
<feature type="signal peptide" evidence="1">
    <location>
        <begin position="1"/>
        <end position="18"/>
    </location>
</feature>
<dbReference type="Proteomes" id="UP000238322">
    <property type="component" value="Unassembled WGS sequence"/>
</dbReference>
<organism evidence="2 3">
    <name type="scientific">Blastopirellula marina</name>
    <dbReference type="NCBI Taxonomy" id="124"/>
    <lineage>
        <taxon>Bacteria</taxon>
        <taxon>Pseudomonadati</taxon>
        <taxon>Planctomycetota</taxon>
        <taxon>Planctomycetia</taxon>
        <taxon>Pirellulales</taxon>
        <taxon>Pirellulaceae</taxon>
        <taxon>Blastopirellula</taxon>
    </lineage>
</organism>
<evidence type="ECO:0000313" key="3">
    <source>
        <dbReference type="Proteomes" id="UP000238322"/>
    </source>
</evidence>
<dbReference type="AlphaFoldDB" id="A0A2S8FQG7"/>
<evidence type="ECO:0000256" key="1">
    <source>
        <dbReference type="SAM" id="SignalP"/>
    </source>
</evidence>
<comment type="caution">
    <text evidence="2">The sequence shown here is derived from an EMBL/GenBank/DDBJ whole genome shotgun (WGS) entry which is preliminary data.</text>
</comment>
<feature type="chain" id="PRO_5015652197" description="Carboxypeptidase regulatory-like domain-containing protein" evidence="1">
    <location>
        <begin position="19"/>
        <end position="127"/>
    </location>
</feature>
<protein>
    <recommendedName>
        <fullName evidence="4">Carboxypeptidase regulatory-like domain-containing protein</fullName>
    </recommendedName>
</protein>
<evidence type="ECO:0000313" key="2">
    <source>
        <dbReference type="EMBL" id="PQO34426.1"/>
    </source>
</evidence>
<sequence length="127" mass="13227">MFGCLSLGLLLLTGCGGAATGSVEGTVTVNGAPVNGLELEFVPVAGGGSSMGYTANGGKYQLIVGRGNDQIPTGEYKVAIRVFTEDPNLEIPKFKLGPNYAKLEETELRGTVNGGENTINFDLETKK</sequence>
<accession>A0A2S8FQG7</accession>
<keyword evidence="1" id="KW-0732">Signal</keyword>